<evidence type="ECO:0000256" key="8">
    <source>
        <dbReference type="PROSITE-ProRule" id="PRU01360"/>
    </source>
</evidence>
<dbReference type="InterPro" id="IPR000531">
    <property type="entry name" value="Beta-barrel_TonB"/>
</dbReference>
<dbReference type="Proteomes" id="UP000441336">
    <property type="component" value="Unassembled WGS sequence"/>
</dbReference>
<feature type="signal peptide" evidence="10">
    <location>
        <begin position="1"/>
        <end position="23"/>
    </location>
</feature>
<dbReference type="SUPFAM" id="SSF56935">
    <property type="entry name" value="Porins"/>
    <property type="match status" value="1"/>
</dbReference>
<dbReference type="InterPro" id="IPR008969">
    <property type="entry name" value="CarboxyPept-like_regulatory"/>
</dbReference>
<dbReference type="Pfam" id="PF13715">
    <property type="entry name" value="CarbopepD_reg_2"/>
    <property type="match status" value="1"/>
</dbReference>
<gene>
    <name evidence="13" type="ORF">GO988_11530</name>
</gene>
<evidence type="ECO:0000259" key="11">
    <source>
        <dbReference type="Pfam" id="PF00593"/>
    </source>
</evidence>
<dbReference type="InterPro" id="IPR023997">
    <property type="entry name" value="TonB-dep_OMP_SusC/RagA_CS"/>
</dbReference>
<name>A0A7K1TEW7_9BACT</name>
<keyword evidence="3 8" id="KW-1134">Transmembrane beta strand</keyword>
<keyword evidence="10" id="KW-0732">Signal</keyword>
<keyword evidence="5 9" id="KW-0798">TonB box</keyword>
<sequence length="1026" mass="110498">MRTTTLTSFLVPIAVVASLSAQAQTRQITGTVVSAADQVPLPGVTVVLKGTSTGVSTDAQGKFSLSLGTGGDPVLIFSFVGYETTTVRVGDRTALNIVQLKDAATGLDEVVVVGYGTQKKRDITGSVASITAEQVAETPIVRADQILQGRASGVQVTQTNSEPGGGTSIRIRGTNSINSGNEPLFVVDGFPGAGDLNSINPNDIESVEVLKDASATAIYGSRGANGVILITTKKGKAGRNTTSFEAYSGVQTVRHKYELMNATEFANYLNDVRTQGNLASPTTALPLPYTPEQIAGLGEGTDWQSAILQTGKINNYQLGFNGGTEETRYNLSFNYFDQTGIILNSGFKRGTVRLNLDKKISEKLSFNFSSQVAATGEKRALVNSQGGSFGGVLLDALRFSPIVPVRDADGNYTYSNTPLPYVEDVGNPVAYAQKAEDNRTIIRGLLNVAANYQIMKGLTFRATGGVDYNNQQVSQYRPSDIFLGRTTNGSATRTNSNVYSWVNENTLTYDRQFNPNNALNVVAGLTFQEFYGDNFNSQATNFFTNTLGTDNLSLGAVTLTPGSGRYSNSLASYFGRLNYQLFNRFLFTFTMRADGSSRFGANNKWGYFPSAAIGYRIVDEKFMQNFPVVSDLKLRASYGITGNQEISNYQSLSRYSVGAYAAGSTRLVGLVSTNIPNPNLSWESTASSDVGIDLALFKNRLIFTADAYYKKTSDLLLQVSIPTTSGFNSIYLNAGSVENKGLELALTTTNLDSKRFSWTTNLNFSLNRNKVLDLNGEYERYVGSSSSSLFVGSGLGNTSVLRVGSPIGSFFGYQFDGIWQTADEIKASGTKTAVVPGDPRYVDQNGDGQITATDRVIIGQAQPDFIYGVTNNFKLGAFNLSVFIQGVQGDDVLNLNRYELESGITTTNKLKSVNDRWTGPGTSNTIARAGSTIRRSTGIVSDVVEDGSFVRLKTLTLGYTIPVPASLKAVKQASIYLTAQNLVTLTKYTGYDPEVNSFGGNNLSLNTDYNAFPSTRTFIAGLRLGF</sequence>
<evidence type="ECO:0000256" key="5">
    <source>
        <dbReference type="ARBA" id="ARBA00023077"/>
    </source>
</evidence>
<dbReference type="InterPro" id="IPR037066">
    <property type="entry name" value="Plug_dom_sf"/>
</dbReference>
<evidence type="ECO:0000256" key="4">
    <source>
        <dbReference type="ARBA" id="ARBA00022692"/>
    </source>
</evidence>
<keyword evidence="2 8" id="KW-0813">Transport</keyword>
<dbReference type="InterPro" id="IPR036942">
    <property type="entry name" value="Beta-barrel_TonB_sf"/>
</dbReference>
<dbReference type="EMBL" id="WQKZ01000003">
    <property type="protein sequence ID" value="MVN76956.1"/>
    <property type="molecule type" value="Genomic_DNA"/>
</dbReference>
<keyword evidence="14" id="KW-1185">Reference proteome</keyword>
<dbReference type="Gene3D" id="2.170.130.10">
    <property type="entry name" value="TonB-dependent receptor, plug domain"/>
    <property type="match status" value="1"/>
</dbReference>
<dbReference type="Pfam" id="PF07715">
    <property type="entry name" value="Plug"/>
    <property type="match status" value="1"/>
</dbReference>
<dbReference type="GO" id="GO:0009279">
    <property type="term" value="C:cell outer membrane"/>
    <property type="evidence" value="ECO:0007669"/>
    <property type="project" value="UniProtKB-SubCell"/>
</dbReference>
<feature type="chain" id="PRO_5029851970" evidence="10">
    <location>
        <begin position="24"/>
        <end position="1026"/>
    </location>
</feature>
<dbReference type="Pfam" id="PF00593">
    <property type="entry name" value="TonB_dep_Rec_b-barrel"/>
    <property type="match status" value="1"/>
</dbReference>
<dbReference type="InterPro" id="IPR039426">
    <property type="entry name" value="TonB-dep_rcpt-like"/>
</dbReference>
<dbReference type="FunFam" id="2.170.130.10:FF:000008">
    <property type="entry name" value="SusC/RagA family TonB-linked outer membrane protein"/>
    <property type="match status" value="1"/>
</dbReference>
<dbReference type="SUPFAM" id="SSF49464">
    <property type="entry name" value="Carboxypeptidase regulatory domain-like"/>
    <property type="match status" value="1"/>
</dbReference>
<feature type="domain" description="TonB-dependent receptor plug" evidence="12">
    <location>
        <begin position="119"/>
        <end position="227"/>
    </location>
</feature>
<dbReference type="Gene3D" id="2.40.170.20">
    <property type="entry name" value="TonB-dependent receptor, beta-barrel domain"/>
    <property type="match status" value="1"/>
</dbReference>
<dbReference type="PROSITE" id="PS52016">
    <property type="entry name" value="TONB_DEPENDENT_REC_3"/>
    <property type="match status" value="1"/>
</dbReference>
<dbReference type="NCBIfam" id="TIGR04057">
    <property type="entry name" value="SusC_RagA_signa"/>
    <property type="match status" value="1"/>
</dbReference>
<evidence type="ECO:0000256" key="2">
    <source>
        <dbReference type="ARBA" id="ARBA00022448"/>
    </source>
</evidence>
<dbReference type="InterPro" id="IPR012910">
    <property type="entry name" value="Plug_dom"/>
</dbReference>
<evidence type="ECO:0000256" key="1">
    <source>
        <dbReference type="ARBA" id="ARBA00004571"/>
    </source>
</evidence>
<evidence type="ECO:0000256" key="6">
    <source>
        <dbReference type="ARBA" id="ARBA00023136"/>
    </source>
</evidence>
<comment type="caution">
    <text evidence="13">The sequence shown here is derived from an EMBL/GenBank/DDBJ whole genome shotgun (WGS) entry which is preliminary data.</text>
</comment>
<evidence type="ECO:0000256" key="10">
    <source>
        <dbReference type="SAM" id="SignalP"/>
    </source>
</evidence>
<keyword evidence="7 8" id="KW-0998">Cell outer membrane</keyword>
<evidence type="ECO:0000313" key="14">
    <source>
        <dbReference type="Proteomes" id="UP000441336"/>
    </source>
</evidence>
<protein>
    <submittedName>
        <fullName evidence="13">SusC/RagA family TonB-linked outer membrane protein</fullName>
    </submittedName>
</protein>
<evidence type="ECO:0000256" key="9">
    <source>
        <dbReference type="RuleBase" id="RU003357"/>
    </source>
</evidence>
<dbReference type="RefSeq" id="WP_157565513.1">
    <property type="nucleotide sequence ID" value="NZ_WQKZ01000003.1"/>
</dbReference>
<proteinExistence type="inferred from homology"/>
<keyword evidence="6 8" id="KW-0472">Membrane</keyword>
<evidence type="ECO:0000313" key="13">
    <source>
        <dbReference type="EMBL" id="MVN76956.1"/>
    </source>
</evidence>
<dbReference type="Gene3D" id="2.60.40.1120">
    <property type="entry name" value="Carboxypeptidase-like, regulatory domain"/>
    <property type="match status" value="1"/>
</dbReference>
<comment type="similarity">
    <text evidence="8 9">Belongs to the TonB-dependent receptor family.</text>
</comment>
<keyword evidence="4 8" id="KW-0812">Transmembrane</keyword>
<comment type="subcellular location">
    <subcellularLocation>
        <location evidence="1 8">Cell outer membrane</location>
        <topology evidence="1 8">Multi-pass membrane protein</topology>
    </subcellularLocation>
</comment>
<evidence type="ECO:0000259" key="12">
    <source>
        <dbReference type="Pfam" id="PF07715"/>
    </source>
</evidence>
<organism evidence="13 14">
    <name type="scientific">Hymenobacter ginkgonis</name>
    <dbReference type="NCBI Taxonomy" id="2682976"/>
    <lineage>
        <taxon>Bacteria</taxon>
        <taxon>Pseudomonadati</taxon>
        <taxon>Bacteroidota</taxon>
        <taxon>Cytophagia</taxon>
        <taxon>Cytophagales</taxon>
        <taxon>Hymenobacteraceae</taxon>
        <taxon>Hymenobacter</taxon>
    </lineage>
</organism>
<dbReference type="NCBIfam" id="TIGR04056">
    <property type="entry name" value="OMP_RagA_SusC"/>
    <property type="match status" value="1"/>
</dbReference>
<evidence type="ECO:0000256" key="7">
    <source>
        <dbReference type="ARBA" id="ARBA00023237"/>
    </source>
</evidence>
<reference evidence="13 14" key="1">
    <citation type="submission" date="2019-12" db="EMBL/GenBank/DDBJ databases">
        <title>Hymenobacter sp. HMF4947 Genome sequencing and assembly.</title>
        <authorList>
            <person name="Kang H."/>
            <person name="Cha I."/>
            <person name="Kim H."/>
            <person name="Joh K."/>
        </authorList>
    </citation>
    <scope>NUCLEOTIDE SEQUENCE [LARGE SCALE GENOMIC DNA]</scope>
    <source>
        <strain evidence="13 14">HMF4947</strain>
    </source>
</reference>
<evidence type="ECO:0000256" key="3">
    <source>
        <dbReference type="ARBA" id="ARBA00022452"/>
    </source>
</evidence>
<dbReference type="InterPro" id="IPR023996">
    <property type="entry name" value="TonB-dep_OMP_SusC/RagA"/>
</dbReference>
<accession>A0A7K1TEW7</accession>
<feature type="domain" description="TonB-dependent receptor-like beta-barrel" evidence="11">
    <location>
        <begin position="410"/>
        <end position="848"/>
    </location>
</feature>
<dbReference type="AlphaFoldDB" id="A0A7K1TEW7"/>